<organism evidence="2 3">
    <name type="scientific">Anisodus acutangulus</name>
    <dbReference type="NCBI Taxonomy" id="402998"/>
    <lineage>
        <taxon>Eukaryota</taxon>
        <taxon>Viridiplantae</taxon>
        <taxon>Streptophyta</taxon>
        <taxon>Embryophyta</taxon>
        <taxon>Tracheophyta</taxon>
        <taxon>Spermatophyta</taxon>
        <taxon>Magnoliopsida</taxon>
        <taxon>eudicotyledons</taxon>
        <taxon>Gunneridae</taxon>
        <taxon>Pentapetalae</taxon>
        <taxon>asterids</taxon>
        <taxon>lamiids</taxon>
        <taxon>Solanales</taxon>
        <taxon>Solanaceae</taxon>
        <taxon>Solanoideae</taxon>
        <taxon>Hyoscyameae</taxon>
        <taxon>Anisodus</taxon>
    </lineage>
</organism>
<dbReference type="Proteomes" id="UP001152561">
    <property type="component" value="Unassembled WGS sequence"/>
</dbReference>
<sequence length="117" mass="12742">MTISNCDLQLPLTVIEDVYLTPAQVSFFLGIVPVCAAWLYSEYLEYTKNSASSKVRHSDINLVELGNEAVKEDDRAVLLEGGGLQSTSPRIRSSSVTSQITRATIMIFSSSSTSFSS</sequence>
<dbReference type="OrthoDB" id="1932925at2759"/>
<dbReference type="EMBL" id="JAJAGQ010000001">
    <property type="protein sequence ID" value="KAJ8573956.1"/>
    <property type="molecule type" value="Genomic_DNA"/>
</dbReference>
<feature type="transmembrane region" description="Helical" evidence="1">
    <location>
        <begin position="20"/>
        <end position="40"/>
    </location>
</feature>
<keyword evidence="1" id="KW-0472">Membrane</keyword>
<keyword evidence="1" id="KW-0812">Transmembrane</keyword>
<reference evidence="3" key="1">
    <citation type="journal article" date="2023" name="Proc. Natl. Acad. Sci. U.S.A.">
        <title>Genomic and structural basis for evolution of tropane alkaloid biosynthesis.</title>
        <authorList>
            <person name="Wanga Y.-J."/>
            <person name="Taina T."/>
            <person name="Yua J.-Y."/>
            <person name="Lia J."/>
            <person name="Xua B."/>
            <person name="Chenc J."/>
            <person name="D'Auriad J.C."/>
            <person name="Huanga J.-P."/>
            <person name="Huanga S.-X."/>
        </authorList>
    </citation>
    <scope>NUCLEOTIDE SEQUENCE [LARGE SCALE GENOMIC DNA]</scope>
    <source>
        <strain evidence="3">cv. KIB-2019</strain>
    </source>
</reference>
<accession>A0A9Q1N2T0</accession>
<gene>
    <name evidence="2" type="ORF">K7X08_010467</name>
</gene>
<evidence type="ECO:0000256" key="1">
    <source>
        <dbReference type="SAM" id="Phobius"/>
    </source>
</evidence>
<evidence type="ECO:0000313" key="3">
    <source>
        <dbReference type="Proteomes" id="UP001152561"/>
    </source>
</evidence>
<keyword evidence="3" id="KW-1185">Reference proteome</keyword>
<proteinExistence type="predicted"/>
<evidence type="ECO:0000313" key="2">
    <source>
        <dbReference type="EMBL" id="KAJ8573956.1"/>
    </source>
</evidence>
<name>A0A9Q1N2T0_9SOLA</name>
<dbReference type="AlphaFoldDB" id="A0A9Q1N2T0"/>
<comment type="caution">
    <text evidence="2">The sequence shown here is derived from an EMBL/GenBank/DDBJ whole genome shotgun (WGS) entry which is preliminary data.</text>
</comment>
<keyword evidence="1" id="KW-1133">Transmembrane helix</keyword>
<protein>
    <submittedName>
        <fullName evidence="2">Uncharacterized protein</fullName>
    </submittedName>
</protein>